<dbReference type="InterPro" id="IPR027377">
    <property type="entry name" value="ZAR1/RTP1-5-like_Znf-3CxxC"/>
</dbReference>
<feature type="domain" description="3CxxC-type" evidence="4">
    <location>
        <begin position="88"/>
        <end position="157"/>
    </location>
</feature>
<dbReference type="InterPro" id="IPR033446">
    <property type="entry name" value="ZCCHC24_Znf-3CxxC"/>
</dbReference>
<dbReference type="SMART" id="SM01328">
    <property type="entry name" value="zf-3CxxC"/>
    <property type="match status" value="1"/>
</dbReference>
<dbReference type="OrthoDB" id="6943740at2759"/>
<evidence type="ECO:0000256" key="3">
    <source>
        <dbReference type="ARBA" id="ARBA00022833"/>
    </source>
</evidence>
<keyword evidence="1" id="KW-0479">Metal-binding</keyword>
<dbReference type="Pfam" id="PF17180">
    <property type="entry name" value="Zn_ribbon_3CxxC_2"/>
    <property type="match status" value="1"/>
</dbReference>
<dbReference type="RefSeq" id="XP_035429335.2">
    <property type="nucleotide sequence ID" value="XM_035573442.2"/>
</dbReference>
<gene>
    <name evidence="6" type="primary">LOC118262249</name>
</gene>
<dbReference type="GO" id="GO:0008270">
    <property type="term" value="F:zinc ion binding"/>
    <property type="evidence" value="ECO:0007669"/>
    <property type="project" value="UniProtKB-KW"/>
</dbReference>
<evidence type="ECO:0000256" key="2">
    <source>
        <dbReference type="ARBA" id="ARBA00022771"/>
    </source>
</evidence>
<evidence type="ECO:0000259" key="4">
    <source>
        <dbReference type="SMART" id="SM01328"/>
    </source>
</evidence>
<proteinExistence type="predicted"/>
<sequence length="167" mass="19474">MGGCWSRKSDGRRKTTHVTTRSGFWDDTRWETEVRSVTVYTPPPEPLVRRVPPAQPADRVYTFQKPTVVSVPKPKPQPPAPAKEKLVPLYGEYKCGKCKKFWVSRLSWPNRYQQCTRCKSYVRPRNQRELLPTDYTRGKDDIGSEHPQEFCEMCKQLGKYCGKYKSQ</sequence>
<organism evidence="5 6">
    <name type="scientific">Spodoptera frugiperda</name>
    <name type="common">Fall armyworm</name>
    <dbReference type="NCBI Taxonomy" id="7108"/>
    <lineage>
        <taxon>Eukaryota</taxon>
        <taxon>Metazoa</taxon>
        <taxon>Ecdysozoa</taxon>
        <taxon>Arthropoda</taxon>
        <taxon>Hexapoda</taxon>
        <taxon>Insecta</taxon>
        <taxon>Pterygota</taxon>
        <taxon>Neoptera</taxon>
        <taxon>Endopterygota</taxon>
        <taxon>Lepidoptera</taxon>
        <taxon>Glossata</taxon>
        <taxon>Ditrysia</taxon>
        <taxon>Noctuoidea</taxon>
        <taxon>Noctuidae</taxon>
        <taxon>Amphipyrinae</taxon>
        <taxon>Spodoptera</taxon>
    </lineage>
</organism>
<evidence type="ECO:0000256" key="1">
    <source>
        <dbReference type="ARBA" id="ARBA00022723"/>
    </source>
</evidence>
<dbReference type="GeneID" id="118262249"/>
<evidence type="ECO:0000313" key="5">
    <source>
        <dbReference type="Proteomes" id="UP000829999"/>
    </source>
</evidence>
<keyword evidence="5" id="KW-1185">Reference proteome</keyword>
<keyword evidence="3" id="KW-0862">Zinc</keyword>
<evidence type="ECO:0000313" key="6">
    <source>
        <dbReference type="RefSeq" id="XP_035429335.2"/>
    </source>
</evidence>
<dbReference type="Proteomes" id="UP000829999">
    <property type="component" value="Chromosome 12"/>
</dbReference>
<dbReference type="AlphaFoldDB" id="A0A9R0CTZ5"/>
<accession>A0A9R0CTZ5</accession>
<reference evidence="6" key="1">
    <citation type="submission" date="2025-08" db="UniProtKB">
        <authorList>
            <consortium name="RefSeq"/>
        </authorList>
    </citation>
    <scope>IDENTIFICATION</scope>
    <source>
        <tissue evidence="6">Whole larval tissue</tissue>
    </source>
</reference>
<protein>
    <submittedName>
        <fullName evidence="6">Zinc finger CCHC domain-containing protein 24</fullName>
    </submittedName>
</protein>
<name>A0A9R0CTZ5_SPOFR</name>
<keyword evidence="2" id="KW-0863">Zinc-finger</keyword>